<dbReference type="SUPFAM" id="SSF110849">
    <property type="entry name" value="ParB/Sulfiredoxin"/>
    <property type="match status" value="1"/>
</dbReference>
<evidence type="ECO:0000313" key="2">
    <source>
        <dbReference type="EMBL" id="KIF52728.1"/>
    </source>
</evidence>
<reference evidence="2 3" key="1">
    <citation type="submission" date="2014-07" db="EMBL/GenBank/DDBJ databases">
        <title>Unique and conserved regions in Vibrio harveyi and related species in comparison with the shrimp pathogen Vibrio harveyi CAIM 1792.</title>
        <authorList>
            <person name="Espinoza-Valles I."/>
            <person name="Vora G."/>
            <person name="Leekitcharoenphon P."/>
            <person name="Ussery D."/>
            <person name="Hoj L."/>
            <person name="Gomez-Gil B."/>
        </authorList>
    </citation>
    <scope>NUCLEOTIDE SEQUENCE [LARGE SCALE GENOMIC DNA]</scope>
    <source>
        <strain evidence="3">CAIM 1854 / LMG 25443</strain>
    </source>
</reference>
<protein>
    <submittedName>
        <fullName evidence="2">Partitioning protein ParB</fullName>
    </submittedName>
</protein>
<sequence length="212" mass="23997">MEIDNTLGLLDTLQNTLRDFNVKKASLTERVSLFNLLSECAEKIVPFTHPVLSVRLVEHQKVVDNDYNPNKVAPPEFKLLRHSILKDGLTMPVVTGRQRDCDDLVIIDGYHRSRLIKHDEHIRASLGGYMPVVVLDKSLDERMSSSVRHNMARGAHQVELTAQLVMKLKCLDWSNDDIGRELGMDSDEVLRMQQVTGLAAAFKDDSFSSAWE</sequence>
<dbReference type="EMBL" id="JPRD01000019">
    <property type="protein sequence ID" value="KIF52728.1"/>
    <property type="molecule type" value="Genomic_DNA"/>
</dbReference>
<feature type="domain" description="ParB-like N-terminal" evidence="1">
    <location>
        <begin position="55"/>
        <end position="151"/>
    </location>
</feature>
<dbReference type="InterPro" id="IPR036086">
    <property type="entry name" value="ParB/Sulfiredoxin_sf"/>
</dbReference>
<gene>
    <name evidence="2" type="ORF">H735_12500</name>
</gene>
<dbReference type="RefSeq" id="WP_020196156.1">
    <property type="nucleotide sequence ID" value="NZ_BAOH01000042.1"/>
</dbReference>
<accession>A0A0C1VS57</accession>
<dbReference type="AlphaFoldDB" id="A0A0C1VS57"/>
<dbReference type="Proteomes" id="UP000031586">
    <property type="component" value="Unassembled WGS sequence"/>
</dbReference>
<comment type="caution">
    <text evidence="2">The sequence shown here is derived from an EMBL/GenBank/DDBJ whole genome shotgun (WGS) entry which is preliminary data.</text>
</comment>
<evidence type="ECO:0000259" key="1">
    <source>
        <dbReference type="SMART" id="SM00470"/>
    </source>
</evidence>
<proteinExistence type="predicted"/>
<dbReference type="InterPro" id="IPR003115">
    <property type="entry name" value="ParB_N"/>
</dbReference>
<organism evidence="2 3">
    <name type="scientific">Vibrio owensii CAIM 1854 = LMG 25443</name>
    <dbReference type="NCBI Taxonomy" id="1229493"/>
    <lineage>
        <taxon>Bacteria</taxon>
        <taxon>Pseudomonadati</taxon>
        <taxon>Pseudomonadota</taxon>
        <taxon>Gammaproteobacteria</taxon>
        <taxon>Vibrionales</taxon>
        <taxon>Vibrionaceae</taxon>
        <taxon>Vibrio</taxon>
    </lineage>
</organism>
<dbReference type="PATRIC" id="fig|1229493.5.peg.1604"/>
<evidence type="ECO:0000313" key="3">
    <source>
        <dbReference type="Proteomes" id="UP000031586"/>
    </source>
</evidence>
<name>A0A0C1VS57_9VIBR</name>
<dbReference type="CDD" id="cd16397">
    <property type="entry name" value="IbrB_like"/>
    <property type="match status" value="1"/>
</dbReference>
<dbReference type="SMART" id="SM00470">
    <property type="entry name" value="ParB"/>
    <property type="match status" value="1"/>
</dbReference>